<dbReference type="HAMAP" id="MF_02232">
    <property type="entry name" value="UbiU"/>
    <property type="match status" value="1"/>
</dbReference>
<dbReference type="EMBL" id="JACHWZ010000015">
    <property type="protein sequence ID" value="MBB3062371.1"/>
    <property type="molecule type" value="Genomic_DNA"/>
</dbReference>
<dbReference type="AlphaFoldDB" id="A0A7W4WDR7"/>
<dbReference type="PROSITE" id="PS01276">
    <property type="entry name" value="PEPTIDASE_U32"/>
    <property type="match status" value="1"/>
</dbReference>
<keyword evidence="1" id="KW-0831">Ubiquinone biosynthesis</keyword>
<keyword evidence="1" id="KW-0479">Metal-binding</keyword>
<dbReference type="GO" id="GO:0046872">
    <property type="term" value="F:metal ion binding"/>
    <property type="evidence" value="ECO:0007669"/>
    <property type="project" value="UniProtKB-KW"/>
</dbReference>
<dbReference type="GO" id="GO:0006508">
    <property type="term" value="P:proteolysis"/>
    <property type="evidence" value="ECO:0007669"/>
    <property type="project" value="UniProtKB-KW"/>
</dbReference>
<dbReference type="PANTHER" id="PTHR30217">
    <property type="entry name" value="PEPTIDASE U32 FAMILY"/>
    <property type="match status" value="1"/>
</dbReference>
<dbReference type="GO" id="GO:0008233">
    <property type="term" value="F:peptidase activity"/>
    <property type="evidence" value="ECO:0007669"/>
    <property type="project" value="UniProtKB-KW"/>
</dbReference>
<feature type="binding site" evidence="1">
    <location>
        <position position="193"/>
    </location>
    <ligand>
        <name>[4Fe-4S] cluster</name>
        <dbReference type="ChEBI" id="CHEBI:49883"/>
    </ligand>
</feature>
<keyword evidence="3" id="KW-1185">Reference proteome</keyword>
<dbReference type="GO" id="GO:0006744">
    <property type="term" value="P:ubiquinone biosynthetic process"/>
    <property type="evidence" value="ECO:0007669"/>
    <property type="project" value="UniProtKB-UniRule"/>
</dbReference>
<comment type="cofactor">
    <cofactor evidence="1">
        <name>[4Fe-4S] cluster</name>
        <dbReference type="ChEBI" id="CHEBI:49883"/>
    </cofactor>
</comment>
<accession>A0A7W4WDR7</accession>
<evidence type="ECO:0000256" key="1">
    <source>
        <dbReference type="HAMAP-Rule" id="MF_02232"/>
    </source>
</evidence>
<dbReference type="Proteomes" id="UP000535937">
    <property type="component" value="Unassembled WGS sequence"/>
</dbReference>
<name>A0A7W4WDR7_9GAMM</name>
<proteinExistence type="inferred from homology"/>
<comment type="subunit">
    <text evidence="1">Forms a heterodimer with UbiV.</text>
</comment>
<dbReference type="PANTHER" id="PTHR30217:SF3">
    <property type="entry name" value="UBIQUINONE BIOSYNTHESIS PROTEIN UBIU"/>
    <property type="match status" value="1"/>
</dbReference>
<feature type="binding site" evidence="1">
    <location>
        <position position="232"/>
    </location>
    <ligand>
        <name>[4Fe-4S] cluster</name>
        <dbReference type="ChEBI" id="CHEBI:49883"/>
    </ligand>
</feature>
<dbReference type="InterPro" id="IPR001539">
    <property type="entry name" value="Peptidase_U32"/>
</dbReference>
<dbReference type="UniPathway" id="UPA00232"/>
<keyword evidence="2" id="KW-0378">Hydrolase</keyword>
<comment type="similarity">
    <text evidence="1">Belongs to the peptidase U32 family. UbiU subfamily.</text>
</comment>
<comment type="caution">
    <text evidence="2">The sequence shown here is derived from an EMBL/GenBank/DDBJ whole genome shotgun (WGS) entry which is preliminary data.</text>
</comment>
<keyword evidence="1" id="KW-0408">Iron</keyword>
<protein>
    <recommendedName>
        <fullName evidence="1">Ubiquinone biosynthesis protein UbiU</fullName>
    </recommendedName>
</protein>
<keyword evidence="1" id="KW-0411">Iron-sulfur</keyword>
<comment type="function">
    <text evidence="1">Required for O(2)-independent ubiquinone (coenzyme Q) biosynthesis. Together with UbiV, is essential for the C6-hydroxylation reaction in the oxygen-independent ubiquinone biosynthesis pathway.</text>
</comment>
<organism evidence="2 3">
    <name type="scientific">Microbulbifer rhizosphaerae</name>
    <dbReference type="NCBI Taxonomy" id="1562603"/>
    <lineage>
        <taxon>Bacteria</taxon>
        <taxon>Pseudomonadati</taxon>
        <taxon>Pseudomonadota</taxon>
        <taxon>Gammaproteobacteria</taxon>
        <taxon>Cellvibrionales</taxon>
        <taxon>Microbulbiferaceae</taxon>
        <taxon>Microbulbifer</taxon>
    </lineage>
</organism>
<evidence type="ECO:0000313" key="2">
    <source>
        <dbReference type="EMBL" id="MBB3062371.1"/>
    </source>
</evidence>
<comment type="pathway">
    <text evidence="1">Cofactor biosynthesis; ubiquinone biosynthesis.</text>
</comment>
<keyword evidence="2" id="KW-0645">Protease</keyword>
<dbReference type="RefSeq" id="WP_183461627.1">
    <property type="nucleotide sequence ID" value="NZ_JACHWZ010000015.1"/>
</dbReference>
<dbReference type="GO" id="GO:0051539">
    <property type="term" value="F:4 iron, 4 sulfur cluster binding"/>
    <property type="evidence" value="ECO:0007669"/>
    <property type="project" value="UniProtKB-UniRule"/>
</dbReference>
<dbReference type="Pfam" id="PF01136">
    <property type="entry name" value="Peptidase_U32"/>
    <property type="match status" value="1"/>
</dbReference>
<dbReference type="InterPro" id="IPR051454">
    <property type="entry name" value="RNA/ubiquinone_mod_enzymes"/>
</dbReference>
<sequence length="331" mass="36365">MELVCPAGGLPALEAAIDNGADAVYIGFNDDTNARNFGGLNFNDRSALRALERIRSRGRKLFVAINTYAKPGSFSRWQAAVDRAADLSADAMIMADIGLMEYARDKYPKLSLHLSVQASATSVAALEFYRRQFGIRRAVLPRVLSLKQVQQLAAGSRVELEVFGFGSLCIMAEGRCHLSSYVTGESPNLNGVCSPARAVEWRNGANGLETRLNGVLIDRFADNENAGYPTLCKGRFVVDGKRQHALEEPTSLNSMALLPELKAAGIQAIKLEGRQRSPAYVAQVVRTWREAIDEVLQRGADFLVKERWRGTLAKNSEGKQTTLGAYDRPWQ</sequence>
<reference evidence="2 3" key="1">
    <citation type="submission" date="2020-08" db="EMBL/GenBank/DDBJ databases">
        <title>Genomic Encyclopedia of Type Strains, Phase III (KMG-III): the genomes of soil and plant-associated and newly described type strains.</title>
        <authorList>
            <person name="Whitman W."/>
        </authorList>
    </citation>
    <scope>NUCLEOTIDE SEQUENCE [LARGE SCALE GENOMIC DNA]</scope>
    <source>
        <strain evidence="2 3">CECT 8799</strain>
    </source>
</reference>
<gene>
    <name evidence="1" type="primary">ubiU</name>
    <name evidence="2" type="ORF">FHS09_003216</name>
</gene>
<dbReference type="InterPro" id="IPR043692">
    <property type="entry name" value="UbiU"/>
</dbReference>
<feature type="binding site" evidence="1">
    <location>
        <position position="169"/>
    </location>
    <ligand>
        <name>[4Fe-4S] cluster</name>
        <dbReference type="ChEBI" id="CHEBI:49883"/>
    </ligand>
</feature>
<keyword evidence="1" id="KW-0004">4Fe-4S</keyword>
<evidence type="ECO:0000313" key="3">
    <source>
        <dbReference type="Proteomes" id="UP000535937"/>
    </source>
</evidence>
<feature type="binding site" evidence="1">
    <location>
        <position position="176"/>
    </location>
    <ligand>
        <name>[4Fe-4S] cluster</name>
        <dbReference type="ChEBI" id="CHEBI:49883"/>
    </ligand>
</feature>